<dbReference type="InterPro" id="IPR011990">
    <property type="entry name" value="TPR-like_helical_dom_sf"/>
</dbReference>
<proteinExistence type="predicted"/>
<reference evidence="2" key="1">
    <citation type="submission" date="2022-05" db="EMBL/GenBank/DDBJ databases">
        <title>The Musa troglodytarum L. genome provides insights into the mechanism of non-climacteric behaviour and enrichment of carotenoids.</title>
        <authorList>
            <person name="Wang J."/>
        </authorList>
    </citation>
    <scope>NUCLEOTIDE SEQUENCE</scope>
    <source>
        <tissue evidence="2">Leaf</tissue>
    </source>
</reference>
<evidence type="ECO:0000313" key="2">
    <source>
        <dbReference type="EMBL" id="URD77434.1"/>
    </source>
</evidence>
<dbReference type="GO" id="GO:0003723">
    <property type="term" value="F:RNA binding"/>
    <property type="evidence" value="ECO:0007669"/>
    <property type="project" value="InterPro"/>
</dbReference>
<gene>
    <name evidence="2" type="ORF">MUK42_05492</name>
</gene>
<dbReference type="GO" id="GO:0009451">
    <property type="term" value="P:RNA modification"/>
    <property type="evidence" value="ECO:0007669"/>
    <property type="project" value="InterPro"/>
</dbReference>
<evidence type="ECO:0000256" key="1">
    <source>
        <dbReference type="ARBA" id="ARBA00022737"/>
    </source>
</evidence>
<dbReference type="Proteomes" id="UP001055439">
    <property type="component" value="Chromosome 10"/>
</dbReference>
<organism evidence="2 3">
    <name type="scientific">Musa troglodytarum</name>
    <name type="common">fe'i banana</name>
    <dbReference type="NCBI Taxonomy" id="320322"/>
    <lineage>
        <taxon>Eukaryota</taxon>
        <taxon>Viridiplantae</taxon>
        <taxon>Streptophyta</taxon>
        <taxon>Embryophyta</taxon>
        <taxon>Tracheophyta</taxon>
        <taxon>Spermatophyta</taxon>
        <taxon>Magnoliopsida</taxon>
        <taxon>Liliopsida</taxon>
        <taxon>Zingiberales</taxon>
        <taxon>Musaceae</taxon>
        <taxon>Musa</taxon>
    </lineage>
</organism>
<protein>
    <submittedName>
        <fullName evidence="2">HEAT repeat family protein</fullName>
    </submittedName>
</protein>
<keyword evidence="1" id="KW-0677">Repeat</keyword>
<evidence type="ECO:0000313" key="3">
    <source>
        <dbReference type="Proteomes" id="UP001055439"/>
    </source>
</evidence>
<keyword evidence="3" id="KW-1185">Reference proteome</keyword>
<sequence>MVPDAPPLRHLTAATPASPVILVLFPSPASLTPPPSPSAFATTPLVSSALISAYSLLRLPSLSFLVFRHHQQPNLFLYNSLLSAFSRNGLFAATISFFYQLSLRPSPDQFSLSITAKAAAELAELRTGRAVHSLAIRLTMVPGYVENGEYVESLRLFQEMTLRDGTMPNKITLVLLVLDHFTGGGIHKDMDY</sequence>
<name>A0A9E7EHK1_9LILI</name>
<accession>A0A9E7EHK1</accession>
<dbReference type="EMBL" id="CP097503">
    <property type="protein sequence ID" value="URD77434.1"/>
    <property type="molecule type" value="Genomic_DNA"/>
</dbReference>
<dbReference type="NCBIfam" id="TIGR00756">
    <property type="entry name" value="PPR"/>
    <property type="match status" value="1"/>
</dbReference>
<dbReference type="AlphaFoldDB" id="A0A9E7EHK1"/>
<dbReference type="Gene3D" id="1.25.40.10">
    <property type="entry name" value="Tetratricopeptide repeat domain"/>
    <property type="match status" value="1"/>
</dbReference>
<dbReference type="Pfam" id="PF01535">
    <property type="entry name" value="PPR"/>
    <property type="match status" value="2"/>
</dbReference>
<dbReference type="InterPro" id="IPR002885">
    <property type="entry name" value="PPR_rpt"/>
</dbReference>
<dbReference type="PANTHER" id="PTHR24015">
    <property type="entry name" value="OS07G0578800 PROTEIN-RELATED"/>
    <property type="match status" value="1"/>
</dbReference>
<dbReference type="InterPro" id="IPR046960">
    <property type="entry name" value="PPR_At4g14850-like_plant"/>
</dbReference>
<dbReference type="PANTHER" id="PTHR24015:SF1938">
    <property type="entry name" value="OS11G0158300 PROTEIN"/>
    <property type="match status" value="1"/>
</dbReference>